<protein>
    <submittedName>
        <fullName evidence="9">Sulfonate ABC transporter substrate-binding protein</fullName>
    </submittedName>
</protein>
<feature type="transmembrane region" description="Helical" evidence="8">
    <location>
        <begin position="59"/>
        <end position="79"/>
    </location>
</feature>
<dbReference type="InterPro" id="IPR026030">
    <property type="entry name" value="Pur-cyt_permease_Fcy2/21/22"/>
</dbReference>
<feature type="transmembrane region" description="Helical" evidence="8">
    <location>
        <begin position="30"/>
        <end position="52"/>
    </location>
</feature>
<proteinExistence type="inferred from homology"/>
<dbReference type="Gene3D" id="1.10.4160.10">
    <property type="entry name" value="Hydantoin permease"/>
    <property type="match status" value="1"/>
</dbReference>
<sequence>MTATPELQPKFVEKRTIDYIPPSERHGRPISLLFVWFAANSSITALVTGALMTILGNSALWSIPAILLGNILGGYITALHSAQGPQLGVPQMIQSRAQFGFYGAILPLVLALFIYIGFYATGLVLGGQALGLLFHVSPQIGAILFAVFCALSAIVGYRWIHRFSHLPAFLSAIVFVWLIVVMVTGDMGESITASNGFAMAPFVLGVSLSASWQLTFGPYIADYSRYLPETTSQNATVGWTFLGSVLGASLAMTVGAFAAFLGGDAFSGSEVGYITDLAGKFGVIVLLAVILGKLAGNTLSAYGGFMSITTIVSAFTKQNHLKSYTRTLFILGVTAVALAIALAASENFLTVFQNFLLFLLYFMTPWSAVNLVDFYLVRNKKYDIKGLFDPNGIYGKFNWIAYVAYLAGVIVQIPFMNSAIYVGPIAYLLNGAEIAWILGVVVSAVLYYLMTGNLRRRVKAAAA</sequence>
<dbReference type="PANTHER" id="PTHR31806:SF1">
    <property type="entry name" value="PURINE-CYTOSINE PERMEASE FCY2-RELATED"/>
    <property type="match status" value="1"/>
</dbReference>
<feature type="transmembrane region" description="Helical" evidence="8">
    <location>
        <begin position="397"/>
        <end position="415"/>
    </location>
</feature>
<keyword evidence="3 7" id="KW-0813">Transport</keyword>
<dbReference type="PANTHER" id="PTHR31806">
    <property type="entry name" value="PURINE-CYTOSINE PERMEASE FCY2-RELATED"/>
    <property type="match status" value="1"/>
</dbReference>
<reference evidence="10" key="1">
    <citation type="submission" date="2016-01" db="EMBL/GenBank/DDBJ databases">
        <title>Draft genome of Chromobacterium sp. F49.</title>
        <authorList>
            <person name="Hong K.W."/>
        </authorList>
    </citation>
    <scope>NUCLEOTIDE SEQUENCE [LARGE SCALE GENOMIC DNA]</scope>
    <source>
        <strain evidence="10">M40</strain>
    </source>
</reference>
<dbReference type="Proteomes" id="UP000076612">
    <property type="component" value="Unassembled WGS sequence"/>
</dbReference>
<feature type="transmembrane region" description="Helical" evidence="8">
    <location>
        <begin position="197"/>
        <end position="221"/>
    </location>
</feature>
<dbReference type="EMBL" id="LQQR01000004">
    <property type="protein sequence ID" value="KZE23215.1"/>
    <property type="molecule type" value="Genomic_DNA"/>
</dbReference>
<gene>
    <name evidence="9" type="ORF">AVW13_04710</name>
</gene>
<evidence type="ECO:0000256" key="7">
    <source>
        <dbReference type="PIRNR" id="PIRNR002744"/>
    </source>
</evidence>
<organism evidence="9 10">
    <name type="scientific">Brevibacterium casei</name>
    <dbReference type="NCBI Taxonomy" id="33889"/>
    <lineage>
        <taxon>Bacteria</taxon>
        <taxon>Bacillati</taxon>
        <taxon>Actinomycetota</taxon>
        <taxon>Actinomycetes</taxon>
        <taxon>Micrococcales</taxon>
        <taxon>Brevibacteriaceae</taxon>
        <taxon>Brevibacterium</taxon>
    </lineage>
</organism>
<feature type="transmembrane region" description="Helical" evidence="8">
    <location>
        <begin position="355"/>
        <end position="376"/>
    </location>
</feature>
<accession>A0AB34Y093</accession>
<evidence type="ECO:0000256" key="2">
    <source>
        <dbReference type="ARBA" id="ARBA00008974"/>
    </source>
</evidence>
<feature type="transmembrane region" description="Helical" evidence="8">
    <location>
        <begin position="241"/>
        <end position="261"/>
    </location>
</feature>
<dbReference type="CDD" id="cd11484">
    <property type="entry name" value="SLC-NCS1sbd_CobB-like"/>
    <property type="match status" value="1"/>
</dbReference>
<dbReference type="Pfam" id="PF02133">
    <property type="entry name" value="Transp_cyt_pur"/>
    <property type="match status" value="1"/>
</dbReference>
<feature type="transmembrane region" description="Helical" evidence="8">
    <location>
        <begin position="166"/>
        <end position="185"/>
    </location>
</feature>
<feature type="transmembrane region" description="Helical" evidence="8">
    <location>
        <begin position="140"/>
        <end position="160"/>
    </location>
</feature>
<evidence type="ECO:0000256" key="8">
    <source>
        <dbReference type="SAM" id="Phobius"/>
    </source>
</evidence>
<dbReference type="GO" id="GO:0022857">
    <property type="term" value="F:transmembrane transporter activity"/>
    <property type="evidence" value="ECO:0007669"/>
    <property type="project" value="InterPro"/>
</dbReference>
<keyword evidence="5 8" id="KW-1133">Transmembrane helix</keyword>
<feature type="transmembrane region" description="Helical" evidence="8">
    <location>
        <begin position="328"/>
        <end position="349"/>
    </location>
</feature>
<dbReference type="GO" id="GO:0005886">
    <property type="term" value="C:plasma membrane"/>
    <property type="evidence" value="ECO:0007669"/>
    <property type="project" value="TreeGrafter"/>
</dbReference>
<evidence type="ECO:0000256" key="5">
    <source>
        <dbReference type="ARBA" id="ARBA00022989"/>
    </source>
</evidence>
<dbReference type="InterPro" id="IPR001248">
    <property type="entry name" value="Pur-cyt_permease"/>
</dbReference>
<feature type="transmembrane region" description="Helical" evidence="8">
    <location>
        <begin position="99"/>
        <end position="120"/>
    </location>
</feature>
<dbReference type="RefSeq" id="WP_063248954.1">
    <property type="nucleotide sequence ID" value="NZ_JBCFBN010000014.1"/>
</dbReference>
<keyword evidence="6 7" id="KW-0472">Membrane</keyword>
<evidence type="ECO:0000256" key="1">
    <source>
        <dbReference type="ARBA" id="ARBA00004141"/>
    </source>
</evidence>
<evidence type="ECO:0000313" key="9">
    <source>
        <dbReference type="EMBL" id="KZE23215.1"/>
    </source>
</evidence>
<comment type="subcellular location">
    <subcellularLocation>
        <location evidence="1">Membrane</location>
        <topology evidence="1">Multi-pass membrane protein</topology>
    </subcellularLocation>
</comment>
<evidence type="ECO:0000256" key="6">
    <source>
        <dbReference type="ARBA" id="ARBA00023136"/>
    </source>
</evidence>
<feature type="transmembrane region" description="Helical" evidence="8">
    <location>
        <begin position="427"/>
        <end position="449"/>
    </location>
</feature>
<keyword evidence="4 8" id="KW-0812">Transmembrane</keyword>
<comment type="caution">
    <text evidence="9">The sequence shown here is derived from an EMBL/GenBank/DDBJ whole genome shotgun (WGS) entry which is preliminary data.</text>
</comment>
<evidence type="ECO:0000256" key="4">
    <source>
        <dbReference type="ARBA" id="ARBA00022692"/>
    </source>
</evidence>
<evidence type="ECO:0000256" key="3">
    <source>
        <dbReference type="ARBA" id="ARBA00022448"/>
    </source>
</evidence>
<comment type="similarity">
    <text evidence="2 7">Belongs to the purine-cytosine permease (2.A.39) family.</text>
</comment>
<dbReference type="PIRSF" id="PIRSF002744">
    <property type="entry name" value="Pur-cyt_permease"/>
    <property type="match status" value="1"/>
</dbReference>
<name>A0AB34Y093_9MICO</name>
<evidence type="ECO:0000313" key="10">
    <source>
        <dbReference type="Proteomes" id="UP000076612"/>
    </source>
</evidence>
<dbReference type="AlphaFoldDB" id="A0AB34Y093"/>